<dbReference type="InterPro" id="IPR017907">
    <property type="entry name" value="Znf_RING_CS"/>
</dbReference>
<feature type="domain" description="RING-type" evidence="5">
    <location>
        <begin position="15"/>
        <end position="58"/>
    </location>
</feature>
<keyword evidence="3" id="KW-0862">Zinc</keyword>
<evidence type="ECO:0000313" key="7">
    <source>
        <dbReference type="Proteomes" id="UP000265000"/>
    </source>
</evidence>
<dbReference type="AlphaFoldDB" id="A0A3Q2NP10"/>
<keyword evidence="2 4" id="KW-0863">Zinc-finger</keyword>
<dbReference type="Ensembl" id="ENSFHET00000015087.1">
    <property type="protein sequence ID" value="ENSFHEP00000000712.1"/>
    <property type="gene ID" value="ENSFHEG00000001431.1"/>
</dbReference>
<evidence type="ECO:0000256" key="4">
    <source>
        <dbReference type="PROSITE-ProRule" id="PRU00175"/>
    </source>
</evidence>
<dbReference type="SMART" id="SM00184">
    <property type="entry name" value="RING"/>
    <property type="match status" value="1"/>
</dbReference>
<dbReference type="PROSITE" id="PS50089">
    <property type="entry name" value="ZF_RING_2"/>
    <property type="match status" value="1"/>
</dbReference>
<evidence type="ECO:0000256" key="3">
    <source>
        <dbReference type="ARBA" id="ARBA00022833"/>
    </source>
</evidence>
<dbReference type="GO" id="GO:0008270">
    <property type="term" value="F:zinc ion binding"/>
    <property type="evidence" value="ECO:0007669"/>
    <property type="project" value="UniProtKB-KW"/>
</dbReference>
<evidence type="ECO:0000256" key="2">
    <source>
        <dbReference type="ARBA" id="ARBA00022771"/>
    </source>
</evidence>
<proteinExistence type="predicted"/>
<keyword evidence="7" id="KW-1185">Reference proteome</keyword>
<accession>A0A3Q2NP10</accession>
<dbReference type="Pfam" id="PF15227">
    <property type="entry name" value="zf-C3HC4_4"/>
    <property type="match status" value="1"/>
</dbReference>
<name>A0A3Q2NP10_FUNHE</name>
<dbReference type="Proteomes" id="UP000265000">
    <property type="component" value="Unplaced"/>
</dbReference>
<reference evidence="6" key="2">
    <citation type="submission" date="2025-09" db="UniProtKB">
        <authorList>
            <consortium name="Ensembl"/>
        </authorList>
    </citation>
    <scope>IDENTIFICATION</scope>
</reference>
<evidence type="ECO:0000259" key="5">
    <source>
        <dbReference type="PROSITE" id="PS50089"/>
    </source>
</evidence>
<dbReference type="InterPro" id="IPR051051">
    <property type="entry name" value="E3_ubiq-ligase_TRIM/RNF"/>
</dbReference>
<dbReference type="GeneTree" id="ENSGT01000000214780"/>
<dbReference type="InterPro" id="IPR013083">
    <property type="entry name" value="Znf_RING/FYVE/PHD"/>
</dbReference>
<dbReference type="InterPro" id="IPR001841">
    <property type="entry name" value="Znf_RING"/>
</dbReference>
<dbReference type="SUPFAM" id="SSF57850">
    <property type="entry name" value="RING/U-box"/>
    <property type="match status" value="1"/>
</dbReference>
<dbReference type="Gene3D" id="3.30.40.10">
    <property type="entry name" value="Zinc/RING finger domain, C3HC4 (zinc finger)"/>
    <property type="match status" value="1"/>
</dbReference>
<dbReference type="PROSITE" id="PS00518">
    <property type="entry name" value="ZF_RING_1"/>
    <property type="match status" value="1"/>
</dbReference>
<sequence length="95" mass="10704">MELPGNQMDSAKFCCAICLDLLKDPVTIPCGHSYCMNCIKYYWDEEDQRRTPQISFMCRVLLFACYTGFSVFKGFVSGISVTSVEIVFGKPPLVV</sequence>
<evidence type="ECO:0000256" key="1">
    <source>
        <dbReference type="ARBA" id="ARBA00022723"/>
    </source>
</evidence>
<evidence type="ECO:0000313" key="6">
    <source>
        <dbReference type="Ensembl" id="ENSFHEP00000000712.1"/>
    </source>
</evidence>
<dbReference type="PANTHER" id="PTHR25465:SF5">
    <property type="entry name" value="E3 UBIQUITIN_ISG15 LIGASE TRIM25-RELATED"/>
    <property type="match status" value="1"/>
</dbReference>
<keyword evidence="1" id="KW-0479">Metal-binding</keyword>
<organism evidence="6 7">
    <name type="scientific">Fundulus heteroclitus</name>
    <name type="common">Killifish</name>
    <name type="synonym">Mummichog</name>
    <dbReference type="NCBI Taxonomy" id="8078"/>
    <lineage>
        <taxon>Eukaryota</taxon>
        <taxon>Metazoa</taxon>
        <taxon>Chordata</taxon>
        <taxon>Craniata</taxon>
        <taxon>Vertebrata</taxon>
        <taxon>Euteleostomi</taxon>
        <taxon>Actinopterygii</taxon>
        <taxon>Neopterygii</taxon>
        <taxon>Teleostei</taxon>
        <taxon>Neoteleostei</taxon>
        <taxon>Acanthomorphata</taxon>
        <taxon>Ovalentaria</taxon>
        <taxon>Atherinomorphae</taxon>
        <taxon>Cyprinodontiformes</taxon>
        <taxon>Fundulidae</taxon>
        <taxon>Fundulus</taxon>
    </lineage>
</organism>
<reference evidence="6" key="1">
    <citation type="submission" date="2025-08" db="UniProtKB">
        <authorList>
            <consortium name="Ensembl"/>
        </authorList>
    </citation>
    <scope>IDENTIFICATION</scope>
</reference>
<dbReference type="PANTHER" id="PTHR25465">
    <property type="entry name" value="B-BOX DOMAIN CONTAINING"/>
    <property type="match status" value="1"/>
</dbReference>
<protein>
    <recommendedName>
        <fullName evidence="5">RING-type domain-containing protein</fullName>
    </recommendedName>
</protein>
<dbReference type="STRING" id="8078.ENSFHEP00000000712"/>